<sequence>MLDAATLQAYRETHYRVQGDPEIVLRVGQPSAELALLYRAEGVSCSAFITACNPASQRLDEAANTSRQRQLEAELAARGLACLPAVGRHPTNQWPAEPSVLVLGLPLEEARLLCCQFGQNALLWADTDAVPQLVLLT</sequence>
<organism evidence="1 2">
    <name type="scientific">Kineobactrum salinum</name>
    <dbReference type="NCBI Taxonomy" id="2708301"/>
    <lineage>
        <taxon>Bacteria</taxon>
        <taxon>Pseudomonadati</taxon>
        <taxon>Pseudomonadota</taxon>
        <taxon>Gammaproteobacteria</taxon>
        <taxon>Cellvibrionales</taxon>
        <taxon>Halieaceae</taxon>
        <taxon>Kineobactrum</taxon>
    </lineage>
</organism>
<dbReference type="Proteomes" id="UP000477680">
    <property type="component" value="Chromosome"/>
</dbReference>
<proteinExistence type="predicted"/>
<dbReference type="RefSeq" id="WP_163496459.1">
    <property type="nucleotide sequence ID" value="NZ_CP048711.1"/>
</dbReference>
<protein>
    <submittedName>
        <fullName evidence="1">DUF3293 domain-containing protein</fullName>
    </submittedName>
</protein>
<dbReference type="KEGG" id="kim:G3T16_18175"/>
<evidence type="ECO:0000313" key="1">
    <source>
        <dbReference type="EMBL" id="QIB67031.1"/>
    </source>
</evidence>
<name>A0A6C0U4K3_9GAMM</name>
<keyword evidence="2" id="KW-1185">Reference proteome</keyword>
<accession>A0A6C0U4K3</accession>
<gene>
    <name evidence="1" type="ORF">G3T16_18175</name>
</gene>
<dbReference type="InterPro" id="IPR021710">
    <property type="entry name" value="DUF3293"/>
</dbReference>
<dbReference type="AlphaFoldDB" id="A0A6C0U4K3"/>
<dbReference type="Pfam" id="PF11697">
    <property type="entry name" value="DUF3293"/>
    <property type="match status" value="1"/>
</dbReference>
<dbReference type="EMBL" id="CP048711">
    <property type="protein sequence ID" value="QIB67031.1"/>
    <property type="molecule type" value="Genomic_DNA"/>
</dbReference>
<reference evidence="1 2" key="1">
    <citation type="submission" date="2020-02" db="EMBL/GenBank/DDBJ databases">
        <title>Genome sequencing for Kineobactrum sp. M2.</title>
        <authorList>
            <person name="Park S.-J."/>
        </authorList>
    </citation>
    <scope>NUCLEOTIDE SEQUENCE [LARGE SCALE GENOMIC DNA]</scope>
    <source>
        <strain evidence="1 2">M2</strain>
    </source>
</reference>
<evidence type="ECO:0000313" key="2">
    <source>
        <dbReference type="Proteomes" id="UP000477680"/>
    </source>
</evidence>